<dbReference type="InterPro" id="IPR009563">
    <property type="entry name" value="SSSCA1"/>
</dbReference>
<name>A0A482K8N7_GIAIN</name>
<evidence type="ECO:0000313" key="8">
    <source>
        <dbReference type="EMBL" id="QBP79357.1"/>
    </source>
</evidence>
<evidence type="ECO:0000313" key="1">
    <source>
        <dbReference type="EMBL" id="QBP79342.1"/>
    </source>
</evidence>
<organism evidence="2">
    <name type="scientific">Giardia intestinalis</name>
    <name type="common">Giardia lamblia</name>
    <dbReference type="NCBI Taxonomy" id="5741"/>
    <lineage>
        <taxon>Eukaryota</taxon>
        <taxon>Metamonada</taxon>
        <taxon>Diplomonadida</taxon>
        <taxon>Hexamitidae</taxon>
        <taxon>Giardiinae</taxon>
        <taxon>Giardia</taxon>
    </lineage>
</organism>
<dbReference type="EMBL" id="MK043879">
    <property type="protein sequence ID" value="QBP79360.1"/>
    <property type="molecule type" value="Genomic_DNA"/>
</dbReference>
<evidence type="ECO:0000313" key="11">
    <source>
        <dbReference type="EMBL" id="QBP79360.1"/>
    </source>
</evidence>
<dbReference type="AlphaFoldDB" id="A0A482K8N7"/>
<accession>A0A482K8N7</accession>
<gene>
    <name evidence="2" type="ORF">DHA2_152385</name>
</gene>
<evidence type="ECO:0000313" key="12">
    <source>
        <dbReference type="EMBL" id="QBP79361.1"/>
    </source>
</evidence>
<dbReference type="EMBL" id="MK043880">
    <property type="protein sequence ID" value="QBP79361.1"/>
    <property type="molecule type" value="Genomic_DNA"/>
</dbReference>
<dbReference type="VEuPathDB" id="GiardiaDB:GL50803_0014621"/>
<dbReference type="GO" id="GO:0004601">
    <property type="term" value="F:peroxidase activity"/>
    <property type="evidence" value="ECO:0007669"/>
    <property type="project" value="UniProtKB-KW"/>
</dbReference>
<evidence type="ECO:0000313" key="4">
    <source>
        <dbReference type="EMBL" id="QBP79351.1"/>
    </source>
</evidence>
<dbReference type="EMBL" id="MK043874">
    <property type="protein sequence ID" value="QBP79355.1"/>
    <property type="molecule type" value="Genomic_DNA"/>
</dbReference>
<sequence length="253" mass="27315">MGAMAFSPGKTVDCYLAEGWRVLPPTRAVCKTCGTALLWHKSYPFTYCVDCAEKVTLCEGTTSPPVDDAGATQRTSLLHESCDSKEAQRASSPSALLGSLLLRGYTMSALSCPRGCNIPLARKPSDHSVVLCASCGFQSSDAAFAEPQSRIDSEELAHQIAQKVKLIASQPSMKEDDSQGGVVDQAERKEETDISIAYLVEALKDRLVCLGKQLAEAPLDPFTPNIQQRVTSLVSAMRDIQDARRMLLESLAS</sequence>
<reference evidence="2" key="1">
    <citation type="submission" date="2018-10" db="EMBL/GenBank/DDBJ databases">
        <title>Genetic variation in metronidazole metabolism and oxidative stress pathways in clinical Giardia lamblia assemblage A and B isolates.</title>
        <authorList>
            <person name="Saghaug C.S."/>
            <person name="Klotz C."/>
            <person name="Kallio J.P."/>
            <person name="Brattbakk H.-R."/>
            <person name="Stokowy T."/>
            <person name="Aebischer T."/>
            <person name="Kursula I."/>
            <person name="Langeland N."/>
            <person name="Hanevik K."/>
        </authorList>
    </citation>
    <scope>NUCLEOTIDE SEQUENCE</scope>
    <source>
        <strain evidence="12">P033</strain>
        <strain evidence="11">P034</strain>
        <strain evidence="10">P064</strain>
        <strain evidence="9">P316</strain>
        <strain evidence="8">P324</strain>
        <strain evidence="7">P361</strain>
        <strain evidence="6">P368</strain>
        <strain evidence="5">P392</strain>
        <strain evidence="4">P403</strain>
        <strain evidence="3">P407</strain>
        <strain evidence="2">P478</strain>
        <strain evidence="1">P506</strain>
    </source>
</reference>
<dbReference type="EMBL" id="MK043869">
    <property type="protein sequence ID" value="QBP79350.1"/>
    <property type="molecule type" value="Genomic_DNA"/>
</dbReference>
<evidence type="ECO:0000313" key="10">
    <source>
        <dbReference type="EMBL" id="QBP79359.1"/>
    </source>
</evidence>
<dbReference type="EMBL" id="MK043877">
    <property type="protein sequence ID" value="QBP79358.1"/>
    <property type="molecule type" value="Genomic_DNA"/>
</dbReference>
<evidence type="ECO:0000313" key="2">
    <source>
        <dbReference type="EMBL" id="QBP79343.1"/>
    </source>
</evidence>
<dbReference type="EMBL" id="MK043861">
    <property type="protein sequence ID" value="QBP79342.1"/>
    <property type="molecule type" value="Genomic_DNA"/>
</dbReference>
<dbReference type="InterPro" id="IPR051888">
    <property type="entry name" value="UPF0148_domain"/>
</dbReference>
<evidence type="ECO:0000313" key="7">
    <source>
        <dbReference type="EMBL" id="QBP79355.1"/>
    </source>
</evidence>
<dbReference type="Pfam" id="PF06677">
    <property type="entry name" value="Auto_anti-p27"/>
    <property type="match status" value="1"/>
</dbReference>
<protein>
    <submittedName>
        <fullName evidence="2">Thioredoxin peroxidase</fullName>
    </submittedName>
</protein>
<dbReference type="PANTHER" id="PTHR16537">
    <property type="entry name" value="SJOEGREN SYNDROME/SCLERODERMA AUTOANTIGEN 1"/>
    <property type="match status" value="1"/>
</dbReference>
<dbReference type="EMBL" id="MK043876">
    <property type="protein sequence ID" value="QBP79357.1"/>
    <property type="molecule type" value="Genomic_DNA"/>
</dbReference>
<keyword evidence="2" id="KW-0575">Peroxidase</keyword>
<dbReference type="EMBL" id="MK043878">
    <property type="protein sequence ID" value="QBP79359.1"/>
    <property type="molecule type" value="Genomic_DNA"/>
</dbReference>
<dbReference type="EMBL" id="MK043873">
    <property type="protein sequence ID" value="QBP79354.1"/>
    <property type="molecule type" value="Genomic_DNA"/>
</dbReference>
<dbReference type="VEuPathDB" id="GiardiaDB:QR46_2619"/>
<proteinExistence type="predicted"/>
<dbReference type="VEuPathDB" id="GiardiaDB:GL50581_3375"/>
<evidence type="ECO:0000313" key="3">
    <source>
        <dbReference type="EMBL" id="QBP79350.1"/>
    </source>
</evidence>
<evidence type="ECO:0000313" key="5">
    <source>
        <dbReference type="EMBL" id="QBP79352.1"/>
    </source>
</evidence>
<dbReference type="EMBL" id="MK043870">
    <property type="protein sequence ID" value="QBP79351.1"/>
    <property type="molecule type" value="Genomic_DNA"/>
</dbReference>
<dbReference type="VEuPathDB" id="GiardiaDB:DHA2_152385"/>
<evidence type="ECO:0000313" key="9">
    <source>
        <dbReference type="EMBL" id="QBP79358.1"/>
    </source>
</evidence>
<keyword evidence="2" id="KW-0560">Oxidoreductase</keyword>
<dbReference type="PANTHER" id="PTHR16537:SF1">
    <property type="entry name" value="PROTEIN ZNRD2"/>
    <property type="match status" value="1"/>
</dbReference>
<evidence type="ECO:0000313" key="6">
    <source>
        <dbReference type="EMBL" id="QBP79354.1"/>
    </source>
</evidence>
<dbReference type="EMBL" id="MK043871">
    <property type="protein sequence ID" value="QBP79352.1"/>
    <property type="molecule type" value="Genomic_DNA"/>
</dbReference>
<dbReference type="EMBL" id="MK043862">
    <property type="protein sequence ID" value="QBP79343.1"/>
    <property type="molecule type" value="Genomic_DNA"/>
</dbReference>